<dbReference type="NCBIfam" id="NF004123">
    <property type="entry name" value="PRK05610.1"/>
    <property type="match status" value="1"/>
</dbReference>
<evidence type="ECO:0000256" key="4">
    <source>
        <dbReference type="ARBA" id="ARBA00022980"/>
    </source>
</evidence>
<evidence type="ECO:0000256" key="1">
    <source>
        <dbReference type="ARBA" id="ARBA00010254"/>
    </source>
</evidence>
<keyword evidence="5 6" id="KW-0687">Ribonucleoprotein</keyword>
<evidence type="ECO:0000313" key="9">
    <source>
        <dbReference type="Proteomes" id="UP001317963"/>
    </source>
</evidence>
<organism evidence="8 9">
    <name type="scientific">Candidatus Paraluminiphilus aquimaris</name>
    <dbReference type="NCBI Taxonomy" id="2518994"/>
    <lineage>
        <taxon>Bacteria</taxon>
        <taxon>Pseudomonadati</taxon>
        <taxon>Pseudomonadota</taxon>
        <taxon>Gammaproteobacteria</taxon>
        <taxon>Cellvibrionales</taxon>
        <taxon>Halieaceae</taxon>
        <taxon>Candidatus Paraluminiphilus</taxon>
    </lineage>
</organism>
<sequence>MAAAEDTARTLQGRVVSDKMDKTITVLIERRVKHPVYGKYITRSSKVHAHDEDNRAGMGDTVLVAESRPLSKTKSWMLVDVVEVATDIA</sequence>
<dbReference type="InterPro" id="IPR019979">
    <property type="entry name" value="Ribosomal_uS17_CS"/>
</dbReference>
<evidence type="ECO:0000256" key="5">
    <source>
        <dbReference type="ARBA" id="ARBA00023274"/>
    </source>
</evidence>
<proteinExistence type="inferred from homology"/>
<dbReference type="NCBIfam" id="TIGR03635">
    <property type="entry name" value="uS17_bact"/>
    <property type="match status" value="1"/>
</dbReference>
<protein>
    <recommendedName>
        <fullName evidence="6">Small ribosomal subunit protein uS17</fullName>
    </recommendedName>
</protein>
<accession>A0ABY6Q656</accession>
<dbReference type="Pfam" id="PF00366">
    <property type="entry name" value="Ribosomal_S17"/>
    <property type="match status" value="1"/>
</dbReference>
<dbReference type="PANTHER" id="PTHR10744:SF1">
    <property type="entry name" value="SMALL RIBOSOMAL SUBUNIT PROTEIN US17M"/>
    <property type="match status" value="1"/>
</dbReference>
<dbReference type="HAMAP" id="MF_01345_B">
    <property type="entry name" value="Ribosomal_uS17_B"/>
    <property type="match status" value="1"/>
</dbReference>
<keyword evidence="9" id="KW-1185">Reference proteome</keyword>
<evidence type="ECO:0000256" key="3">
    <source>
        <dbReference type="ARBA" id="ARBA00022884"/>
    </source>
</evidence>
<dbReference type="Gene3D" id="2.40.50.140">
    <property type="entry name" value="Nucleic acid-binding proteins"/>
    <property type="match status" value="1"/>
</dbReference>
<dbReference type="RefSeq" id="WP_279242908.1">
    <property type="nucleotide sequence ID" value="NZ_CP036501.1"/>
</dbReference>
<dbReference type="SUPFAM" id="SSF50249">
    <property type="entry name" value="Nucleic acid-binding proteins"/>
    <property type="match status" value="1"/>
</dbReference>
<dbReference type="PANTHER" id="PTHR10744">
    <property type="entry name" value="40S RIBOSOMAL PROTEIN S11 FAMILY MEMBER"/>
    <property type="match status" value="1"/>
</dbReference>
<dbReference type="EMBL" id="CP036501">
    <property type="protein sequence ID" value="UZP74099.1"/>
    <property type="molecule type" value="Genomic_DNA"/>
</dbReference>
<name>A0ABY6Q656_9GAMM</name>
<comment type="function">
    <text evidence="6">One of the primary rRNA binding proteins, it binds specifically to the 5'-end of 16S ribosomal RNA.</text>
</comment>
<dbReference type="InterPro" id="IPR012340">
    <property type="entry name" value="NA-bd_OB-fold"/>
</dbReference>
<keyword evidence="2 6" id="KW-0699">rRNA-binding</keyword>
<keyword evidence="3 6" id="KW-0694">RNA-binding</keyword>
<dbReference type="InterPro" id="IPR000266">
    <property type="entry name" value="Ribosomal_uS17"/>
</dbReference>
<comment type="similarity">
    <text evidence="1 6 7">Belongs to the universal ribosomal protein uS17 family.</text>
</comment>
<reference evidence="8 9" key="1">
    <citation type="submission" date="2019-02" db="EMBL/GenBank/DDBJ databases">
        <title>Halieaceae_genomes.</title>
        <authorList>
            <person name="Li S.-H."/>
        </authorList>
    </citation>
    <scope>NUCLEOTIDE SEQUENCE [LARGE SCALE GENOMIC DNA]</scope>
    <source>
        <strain evidence="8 9">JH123</strain>
    </source>
</reference>
<evidence type="ECO:0000256" key="6">
    <source>
        <dbReference type="HAMAP-Rule" id="MF_01345"/>
    </source>
</evidence>
<dbReference type="PROSITE" id="PS00056">
    <property type="entry name" value="RIBOSOMAL_S17"/>
    <property type="match status" value="1"/>
</dbReference>
<dbReference type="CDD" id="cd00364">
    <property type="entry name" value="Ribosomal_uS17"/>
    <property type="match status" value="1"/>
</dbReference>
<gene>
    <name evidence="6" type="primary">rpsQ</name>
    <name evidence="8" type="ORF">E0F26_04805</name>
</gene>
<evidence type="ECO:0000256" key="7">
    <source>
        <dbReference type="RuleBase" id="RU003872"/>
    </source>
</evidence>
<dbReference type="Proteomes" id="UP001317963">
    <property type="component" value="Chromosome"/>
</dbReference>
<comment type="subunit">
    <text evidence="6">Part of the 30S ribosomal subunit.</text>
</comment>
<dbReference type="InterPro" id="IPR019984">
    <property type="entry name" value="Ribosomal_uS17_bact/chlr"/>
</dbReference>
<evidence type="ECO:0000256" key="2">
    <source>
        <dbReference type="ARBA" id="ARBA00022730"/>
    </source>
</evidence>
<dbReference type="PRINTS" id="PR00973">
    <property type="entry name" value="RIBOSOMALS17"/>
</dbReference>
<keyword evidence="4 6" id="KW-0689">Ribosomal protein</keyword>
<evidence type="ECO:0000313" key="8">
    <source>
        <dbReference type="EMBL" id="UZP74099.1"/>
    </source>
</evidence>
<dbReference type="GO" id="GO:0005840">
    <property type="term" value="C:ribosome"/>
    <property type="evidence" value="ECO:0007669"/>
    <property type="project" value="UniProtKB-KW"/>
</dbReference>